<name>A0ABT4TMF6_9ACTN</name>
<sequence>MAALLCAMLTLAFPALGLLLGFPILAVLTNVPGLVFGLLALAGRRDAEAVERNIARTWACNLGYLLLLAFIALAVAALVAALTA</sequence>
<dbReference type="Proteomes" id="UP001165685">
    <property type="component" value="Unassembled WGS sequence"/>
</dbReference>
<accession>A0ABT4TMF6</accession>
<evidence type="ECO:0000256" key="1">
    <source>
        <dbReference type="SAM" id="Phobius"/>
    </source>
</evidence>
<dbReference type="RefSeq" id="WP_270678524.1">
    <property type="nucleotide sequence ID" value="NZ_JAQFWP010000026.1"/>
</dbReference>
<keyword evidence="1" id="KW-0812">Transmembrane</keyword>
<keyword evidence="1" id="KW-1133">Transmembrane helix</keyword>
<gene>
    <name evidence="2" type="ORF">O4U47_15260</name>
</gene>
<reference evidence="2" key="1">
    <citation type="submission" date="2023-01" db="EMBL/GenBank/DDBJ databases">
        <title>Draft genome sequence of Nocardiopsis sp. LSu2-4 isolated from halophytes.</title>
        <authorList>
            <person name="Duangmal K."/>
            <person name="Chantavorakit T."/>
        </authorList>
    </citation>
    <scope>NUCLEOTIDE SEQUENCE</scope>
    <source>
        <strain evidence="2">LSu2-4</strain>
    </source>
</reference>
<comment type="caution">
    <text evidence="2">The sequence shown here is derived from an EMBL/GenBank/DDBJ whole genome shotgun (WGS) entry which is preliminary data.</text>
</comment>
<proteinExistence type="predicted"/>
<keyword evidence="3" id="KW-1185">Reference proteome</keyword>
<dbReference type="EMBL" id="JAQFWP010000026">
    <property type="protein sequence ID" value="MDA2805874.1"/>
    <property type="molecule type" value="Genomic_DNA"/>
</dbReference>
<organism evidence="2 3">
    <name type="scientific">Nocardiopsis suaedae</name>
    <dbReference type="NCBI Taxonomy" id="3018444"/>
    <lineage>
        <taxon>Bacteria</taxon>
        <taxon>Bacillati</taxon>
        <taxon>Actinomycetota</taxon>
        <taxon>Actinomycetes</taxon>
        <taxon>Streptosporangiales</taxon>
        <taxon>Nocardiopsidaceae</taxon>
        <taxon>Nocardiopsis</taxon>
    </lineage>
</organism>
<evidence type="ECO:0000313" key="3">
    <source>
        <dbReference type="Proteomes" id="UP001165685"/>
    </source>
</evidence>
<keyword evidence="1" id="KW-0472">Membrane</keyword>
<protein>
    <submittedName>
        <fullName evidence="2">Uncharacterized protein</fullName>
    </submittedName>
</protein>
<feature type="transmembrane region" description="Helical" evidence="1">
    <location>
        <begin position="62"/>
        <end position="82"/>
    </location>
</feature>
<evidence type="ECO:0000313" key="2">
    <source>
        <dbReference type="EMBL" id="MDA2805874.1"/>
    </source>
</evidence>
<feature type="transmembrane region" description="Helical" evidence="1">
    <location>
        <begin position="24"/>
        <end position="42"/>
    </location>
</feature>